<feature type="modified residue" description="N6-(pyridoxal phosphate)lysine" evidence="3">
    <location>
        <position position="194"/>
    </location>
</feature>
<keyword evidence="5" id="KW-0032">Aminotransferase</keyword>
<proteinExistence type="inferred from homology"/>
<evidence type="ECO:0000256" key="3">
    <source>
        <dbReference type="PIRSR" id="PIRSR000390-2"/>
    </source>
</evidence>
<dbReference type="AlphaFoldDB" id="A0A6L5YY83"/>
<evidence type="ECO:0000313" key="5">
    <source>
        <dbReference type="EMBL" id="MSU89246.1"/>
    </source>
</evidence>
<dbReference type="PIRSF" id="PIRSF000390">
    <property type="entry name" value="PLP_StrS"/>
    <property type="match status" value="1"/>
</dbReference>
<dbReference type="InterPro" id="IPR000653">
    <property type="entry name" value="DegT/StrS_aminotransferase"/>
</dbReference>
<reference evidence="5 6" key="1">
    <citation type="submission" date="2019-10" db="EMBL/GenBank/DDBJ databases">
        <title>Cognatihalovulum marinum gen. nov. sp. nov., a new member of the family Rhodobacteraceae isolated from deep seawater of the Northwest Indian Ocean.</title>
        <authorList>
            <person name="Ruan C."/>
            <person name="Wang J."/>
            <person name="Zheng X."/>
            <person name="Song L."/>
            <person name="Zhu Y."/>
            <person name="Huang Y."/>
            <person name="Lu Z."/>
            <person name="Du W."/>
            <person name="Huang L."/>
            <person name="Dai X."/>
        </authorList>
    </citation>
    <scope>NUCLEOTIDE SEQUENCE [LARGE SCALE GENOMIC DNA]</scope>
    <source>
        <strain evidence="5 6">2CG4</strain>
    </source>
</reference>
<dbReference type="InterPro" id="IPR015421">
    <property type="entry name" value="PyrdxlP-dep_Trfase_major"/>
</dbReference>
<feature type="active site" description="Proton acceptor" evidence="2">
    <location>
        <position position="194"/>
    </location>
</feature>
<dbReference type="Gene3D" id="3.90.1150.10">
    <property type="entry name" value="Aspartate Aminotransferase, domain 1"/>
    <property type="match status" value="1"/>
</dbReference>
<keyword evidence="6" id="KW-1185">Reference proteome</keyword>
<dbReference type="SUPFAM" id="SSF53383">
    <property type="entry name" value="PLP-dependent transferases"/>
    <property type="match status" value="1"/>
</dbReference>
<keyword evidence="5" id="KW-0808">Transferase</keyword>
<dbReference type="GO" id="GO:0008483">
    <property type="term" value="F:transaminase activity"/>
    <property type="evidence" value="ECO:0007669"/>
    <property type="project" value="UniProtKB-KW"/>
</dbReference>
<protein>
    <submittedName>
        <fullName evidence="5">Aminotransferase</fullName>
    </submittedName>
</protein>
<sequence>MMQTRFTGSFTQQEPIPEEAIEAAVAALRGARLHRYGLRPGEVGEAAALEREFADWQGSRYCLAVTSGGQAIQIALRAAAVAPGAPVLTNAFTLAPVPGAIHAVGARPVLVEIDDDLRLDLDDLARKAEASGARCLLLSHMRGHLCDMDRLMEIARAHGITVIEDCAHTMGARWNGVRSGNFGLAGCFSTQTYKHLNSGEGGLLTSDDPDFMARATILSGSYMLYARHGAGPGPESFEAPRYEMPNLSARMDALRAAVLRPQLARLEENTDRWNRRYEAVAAELAGSARITLPDRPEPERMVGSSIQFRVPDLDAAGCRDFVARAGARGVELKWFGSADPLGFTSAHRSWRYVSAQDLPRTDRVLATLFDMRLPLTFSEADCTLIGTILREEAGEVDQRPAARP</sequence>
<keyword evidence="3 4" id="KW-0663">Pyridoxal phosphate</keyword>
<comment type="caution">
    <text evidence="5">The sequence shown here is derived from an EMBL/GenBank/DDBJ whole genome shotgun (WGS) entry which is preliminary data.</text>
</comment>
<dbReference type="PANTHER" id="PTHR30244:SF34">
    <property type="entry name" value="DTDP-4-AMINO-4,6-DIDEOXYGALACTOSE TRANSAMINASE"/>
    <property type="match status" value="1"/>
</dbReference>
<dbReference type="InterPro" id="IPR015422">
    <property type="entry name" value="PyrdxlP-dep_Trfase_small"/>
</dbReference>
<accession>A0A6L5YY83</accession>
<dbReference type="PANTHER" id="PTHR30244">
    <property type="entry name" value="TRANSAMINASE"/>
    <property type="match status" value="1"/>
</dbReference>
<name>A0A6L5YY83_9RHOB</name>
<dbReference type="InterPro" id="IPR015424">
    <property type="entry name" value="PyrdxlP-dep_Trfase"/>
</dbReference>
<dbReference type="GO" id="GO:0000271">
    <property type="term" value="P:polysaccharide biosynthetic process"/>
    <property type="evidence" value="ECO:0007669"/>
    <property type="project" value="TreeGrafter"/>
</dbReference>
<dbReference type="Pfam" id="PF01041">
    <property type="entry name" value="DegT_DnrJ_EryC1"/>
    <property type="match status" value="1"/>
</dbReference>
<gene>
    <name evidence="5" type="ORF">GE300_06380</name>
</gene>
<dbReference type="GO" id="GO:0030170">
    <property type="term" value="F:pyridoxal phosphate binding"/>
    <property type="evidence" value="ECO:0007669"/>
    <property type="project" value="TreeGrafter"/>
</dbReference>
<evidence type="ECO:0000256" key="2">
    <source>
        <dbReference type="PIRSR" id="PIRSR000390-1"/>
    </source>
</evidence>
<comment type="similarity">
    <text evidence="1 4">Belongs to the DegT/DnrJ/EryC1 family.</text>
</comment>
<evidence type="ECO:0000313" key="6">
    <source>
        <dbReference type="Proteomes" id="UP000474957"/>
    </source>
</evidence>
<dbReference type="Gene3D" id="3.40.640.10">
    <property type="entry name" value="Type I PLP-dependent aspartate aminotransferase-like (Major domain)"/>
    <property type="match status" value="1"/>
</dbReference>
<dbReference type="EMBL" id="WIND01000003">
    <property type="protein sequence ID" value="MSU89246.1"/>
    <property type="molecule type" value="Genomic_DNA"/>
</dbReference>
<dbReference type="Proteomes" id="UP000474957">
    <property type="component" value="Unassembled WGS sequence"/>
</dbReference>
<evidence type="ECO:0000256" key="4">
    <source>
        <dbReference type="RuleBase" id="RU004508"/>
    </source>
</evidence>
<evidence type="ECO:0000256" key="1">
    <source>
        <dbReference type="ARBA" id="ARBA00037999"/>
    </source>
</evidence>
<organism evidence="5 6">
    <name type="scientific">Halovulum marinum</name>
    <dbReference type="NCBI Taxonomy" id="2662447"/>
    <lineage>
        <taxon>Bacteria</taxon>
        <taxon>Pseudomonadati</taxon>
        <taxon>Pseudomonadota</taxon>
        <taxon>Alphaproteobacteria</taxon>
        <taxon>Rhodobacterales</taxon>
        <taxon>Paracoccaceae</taxon>
        <taxon>Halovulum</taxon>
    </lineage>
</organism>